<name>A0A9P1G2P0_9DINO</name>
<proteinExistence type="predicted"/>
<gene>
    <name evidence="2" type="ORF">C1SCF055_LOCUS23702</name>
</gene>
<reference evidence="3 4" key="2">
    <citation type="submission" date="2024-05" db="EMBL/GenBank/DDBJ databases">
        <authorList>
            <person name="Chen Y."/>
            <person name="Shah S."/>
            <person name="Dougan E. K."/>
            <person name="Thang M."/>
            <person name="Chan C."/>
        </authorList>
    </citation>
    <scope>NUCLEOTIDE SEQUENCE [LARGE SCALE GENOMIC DNA]</scope>
</reference>
<organism evidence="2">
    <name type="scientific">Cladocopium goreaui</name>
    <dbReference type="NCBI Taxonomy" id="2562237"/>
    <lineage>
        <taxon>Eukaryota</taxon>
        <taxon>Sar</taxon>
        <taxon>Alveolata</taxon>
        <taxon>Dinophyceae</taxon>
        <taxon>Suessiales</taxon>
        <taxon>Symbiodiniaceae</taxon>
        <taxon>Cladocopium</taxon>
    </lineage>
</organism>
<dbReference type="Proteomes" id="UP001152797">
    <property type="component" value="Unassembled WGS sequence"/>
</dbReference>
<dbReference type="EMBL" id="CAMXCT020002318">
    <property type="protein sequence ID" value="CAL1150686.1"/>
    <property type="molecule type" value="Genomic_DNA"/>
</dbReference>
<comment type="caution">
    <text evidence="2">The sequence shown here is derived from an EMBL/GenBank/DDBJ whole genome shotgun (WGS) entry which is preliminary data.</text>
</comment>
<protein>
    <submittedName>
        <fullName evidence="2">Uncharacterized protein</fullName>
    </submittedName>
</protein>
<keyword evidence="1" id="KW-0175">Coiled coil</keyword>
<keyword evidence="4" id="KW-1185">Reference proteome</keyword>
<feature type="coiled-coil region" evidence="1">
    <location>
        <begin position="243"/>
        <end position="281"/>
    </location>
</feature>
<dbReference type="EMBL" id="CAMXCT010002318">
    <property type="protein sequence ID" value="CAI3997311.1"/>
    <property type="molecule type" value="Genomic_DNA"/>
</dbReference>
<sequence length="338" mass="39065">MFCSISLATSHLFNIDSSQLSPKALRPFRCAISHIDFLRWQWQDKKEEKWSEHRSRATGSNRDWREPHIVELQKGKFLENVSLLQSLLLHAFFGAFSAPLWQWQDKKEEKWSEHRSRATGSNRDWRKPHIVELQKGIRQAMQGDQCSEVVITEFMGRTARHIRIPMIRSIALIGMLFSKSLSASAETWHICTMVERMSRDDSVALSEYFLRTERCQEVLQKQGMVGGSLKIGTAESSKLGQALRNQSAQAERHALELALLRKELEICRSEAAAQIQALREELRSMGLVKLEARNRVEQKKLRNSVFLGTSELDDGWPESVEEQGLLLLVWRHNFRNNI</sequence>
<evidence type="ECO:0000313" key="3">
    <source>
        <dbReference type="EMBL" id="CAL4784623.1"/>
    </source>
</evidence>
<evidence type="ECO:0000256" key="1">
    <source>
        <dbReference type="SAM" id="Coils"/>
    </source>
</evidence>
<dbReference type="AlphaFoldDB" id="A0A9P1G2P0"/>
<reference evidence="2" key="1">
    <citation type="submission" date="2022-10" db="EMBL/GenBank/DDBJ databases">
        <authorList>
            <person name="Chen Y."/>
            <person name="Dougan E. K."/>
            <person name="Chan C."/>
            <person name="Rhodes N."/>
            <person name="Thang M."/>
        </authorList>
    </citation>
    <scope>NUCLEOTIDE SEQUENCE</scope>
</reference>
<evidence type="ECO:0000313" key="4">
    <source>
        <dbReference type="Proteomes" id="UP001152797"/>
    </source>
</evidence>
<dbReference type="EMBL" id="CAMXCT030002318">
    <property type="protein sequence ID" value="CAL4784623.1"/>
    <property type="molecule type" value="Genomic_DNA"/>
</dbReference>
<evidence type="ECO:0000313" key="2">
    <source>
        <dbReference type="EMBL" id="CAI3997311.1"/>
    </source>
</evidence>
<accession>A0A9P1G2P0</accession>